<feature type="domain" description="GntR C-terminal" evidence="6">
    <location>
        <begin position="248"/>
        <end position="373"/>
    </location>
</feature>
<keyword evidence="3" id="KW-0805">Transcription regulation</keyword>
<sequence>MTSQNGSAVRYGIELGLPIVDENVFRNVVGHFASGVTVITTADGDHLYGTTVSAVSSLSAEPPMMLICLNRSSVTHDAVSRSGRYAINILASSQGEIARAFARKGDDKFAGVEHTISEHGLPLLSNTLASIECVVNETAVGGTHTIFLGRVVAAEARDGEPLAYYRGTFGNLERALESAAYEGTRDWVLRRRTPLHETIDVEVVAAELRLEPALVNNALIRLATESLVHAVDGGAYEPTPMTAELVDKLYGSRETIETGVLERYLADVDDEQLQGVRRLADQLLEIMPTTADELEQFLELNQDLHAAIVDFSGSRQLTASYRALNVATVWRETYEPEDWRSQLGPSFVPRLVEALEKRDVEAARAVVCEQVAFVTQGAKTVIAAHGGQV</sequence>
<keyword evidence="2" id="KW-0560">Oxidoreductase</keyword>
<dbReference type="EMBL" id="BMHO01000001">
    <property type="protein sequence ID" value="GGD25561.1"/>
    <property type="molecule type" value="Genomic_DNA"/>
</dbReference>
<dbReference type="GO" id="GO:0003677">
    <property type="term" value="F:DNA binding"/>
    <property type="evidence" value="ECO:0007669"/>
    <property type="project" value="UniProtKB-KW"/>
</dbReference>
<organism evidence="8 9">
    <name type="scientific">Microbacterium faecale</name>
    <dbReference type="NCBI Taxonomy" id="1804630"/>
    <lineage>
        <taxon>Bacteria</taxon>
        <taxon>Bacillati</taxon>
        <taxon>Actinomycetota</taxon>
        <taxon>Actinomycetes</taxon>
        <taxon>Micrococcales</taxon>
        <taxon>Microbacteriaceae</taxon>
        <taxon>Microbacterium</taxon>
    </lineage>
</organism>
<dbReference type="Proteomes" id="UP000633205">
    <property type="component" value="Unassembled WGS sequence"/>
</dbReference>
<evidence type="ECO:0000256" key="4">
    <source>
        <dbReference type="ARBA" id="ARBA00023125"/>
    </source>
</evidence>
<keyword evidence="4" id="KW-0238">DNA-binding</keyword>
<dbReference type="SMART" id="SM00895">
    <property type="entry name" value="FCD"/>
    <property type="match status" value="1"/>
</dbReference>
<evidence type="ECO:0000256" key="2">
    <source>
        <dbReference type="ARBA" id="ARBA00023002"/>
    </source>
</evidence>
<comment type="similarity">
    <text evidence="1">Belongs to the non-flavoprotein flavin reductase family.</text>
</comment>
<evidence type="ECO:0000259" key="6">
    <source>
        <dbReference type="SMART" id="SM00895"/>
    </source>
</evidence>
<evidence type="ECO:0000256" key="3">
    <source>
        <dbReference type="ARBA" id="ARBA00023015"/>
    </source>
</evidence>
<dbReference type="RefSeq" id="WP_188710460.1">
    <property type="nucleotide sequence ID" value="NZ_BMHO01000001.1"/>
</dbReference>
<dbReference type="GO" id="GO:0042602">
    <property type="term" value="F:riboflavin reductase (NADPH) activity"/>
    <property type="evidence" value="ECO:0007669"/>
    <property type="project" value="TreeGrafter"/>
</dbReference>
<reference evidence="8" key="1">
    <citation type="journal article" date="2014" name="Int. J. Syst. Evol. Microbiol.">
        <title>Complete genome sequence of Corynebacterium casei LMG S-19264T (=DSM 44701T), isolated from a smear-ripened cheese.</title>
        <authorList>
            <consortium name="US DOE Joint Genome Institute (JGI-PGF)"/>
            <person name="Walter F."/>
            <person name="Albersmeier A."/>
            <person name="Kalinowski J."/>
            <person name="Ruckert C."/>
        </authorList>
    </citation>
    <scope>NUCLEOTIDE SEQUENCE</scope>
    <source>
        <strain evidence="8">CGMCC 1.15152</strain>
    </source>
</reference>
<evidence type="ECO:0008006" key="10">
    <source>
        <dbReference type="Google" id="ProtNLM"/>
    </source>
</evidence>
<dbReference type="SUPFAM" id="SSF50475">
    <property type="entry name" value="FMN-binding split barrel"/>
    <property type="match status" value="1"/>
</dbReference>
<dbReference type="Gene3D" id="2.30.110.10">
    <property type="entry name" value="Electron Transport, Fmn-binding Protein, Chain A"/>
    <property type="match status" value="1"/>
</dbReference>
<dbReference type="InterPro" id="IPR008920">
    <property type="entry name" value="TF_FadR/GntR_C"/>
</dbReference>
<dbReference type="Pfam" id="PF01613">
    <property type="entry name" value="Flavin_Reduct"/>
    <property type="match status" value="1"/>
</dbReference>
<name>A0A916Y0T5_9MICO</name>
<keyword evidence="9" id="KW-1185">Reference proteome</keyword>
<dbReference type="PANTHER" id="PTHR30466">
    <property type="entry name" value="FLAVIN REDUCTASE"/>
    <property type="match status" value="1"/>
</dbReference>
<evidence type="ECO:0000256" key="5">
    <source>
        <dbReference type="ARBA" id="ARBA00023163"/>
    </source>
</evidence>
<keyword evidence="5" id="KW-0804">Transcription</keyword>
<feature type="domain" description="Flavin reductase like" evidence="7">
    <location>
        <begin position="29"/>
        <end position="171"/>
    </location>
</feature>
<dbReference type="InterPro" id="IPR012349">
    <property type="entry name" value="Split_barrel_FMN-bd"/>
</dbReference>
<dbReference type="Gene3D" id="1.20.120.530">
    <property type="entry name" value="GntR ligand-binding domain-like"/>
    <property type="match status" value="1"/>
</dbReference>
<dbReference type="GO" id="GO:0010181">
    <property type="term" value="F:FMN binding"/>
    <property type="evidence" value="ECO:0007669"/>
    <property type="project" value="InterPro"/>
</dbReference>
<dbReference type="InterPro" id="IPR011711">
    <property type="entry name" value="GntR_C"/>
</dbReference>
<comment type="caution">
    <text evidence="8">The sequence shown here is derived from an EMBL/GenBank/DDBJ whole genome shotgun (WGS) entry which is preliminary data.</text>
</comment>
<evidence type="ECO:0000313" key="9">
    <source>
        <dbReference type="Proteomes" id="UP000633205"/>
    </source>
</evidence>
<dbReference type="InterPro" id="IPR050268">
    <property type="entry name" value="NADH-dep_flavin_reductase"/>
</dbReference>
<reference evidence="8" key="2">
    <citation type="submission" date="2020-09" db="EMBL/GenBank/DDBJ databases">
        <authorList>
            <person name="Sun Q."/>
            <person name="Zhou Y."/>
        </authorList>
    </citation>
    <scope>NUCLEOTIDE SEQUENCE</scope>
    <source>
        <strain evidence="8">CGMCC 1.15152</strain>
    </source>
</reference>
<evidence type="ECO:0000313" key="8">
    <source>
        <dbReference type="EMBL" id="GGD25561.1"/>
    </source>
</evidence>
<dbReference type="PANTHER" id="PTHR30466:SF11">
    <property type="entry name" value="FLAVIN-DEPENDENT MONOOXYGENASE, REDUCTASE SUBUNIT HSAB"/>
    <property type="match status" value="1"/>
</dbReference>
<protein>
    <recommendedName>
        <fullName evidence="10">FCD domain-containing protein</fullName>
    </recommendedName>
</protein>
<evidence type="ECO:0000256" key="1">
    <source>
        <dbReference type="ARBA" id="ARBA00008898"/>
    </source>
</evidence>
<dbReference type="SUPFAM" id="SSF48008">
    <property type="entry name" value="GntR ligand-binding domain-like"/>
    <property type="match status" value="1"/>
</dbReference>
<gene>
    <name evidence="8" type="ORF">GCM10010915_01900</name>
</gene>
<dbReference type="InterPro" id="IPR002563">
    <property type="entry name" value="Flavin_Rdtase-like_dom"/>
</dbReference>
<dbReference type="SMART" id="SM00903">
    <property type="entry name" value="Flavin_Reduct"/>
    <property type="match status" value="1"/>
</dbReference>
<dbReference type="AlphaFoldDB" id="A0A916Y0T5"/>
<dbReference type="Pfam" id="PF07729">
    <property type="entry name" value="FCD"/>
    <property type="match status" value="1"/>
</dbReference>
<accession>A0A916Y0T5</accession>
<proteinExistence type="inferred from homology"/>
<evidence type="ECO:0000259" key="7">
    <source>
        <dbReference type="SMART" id="SM00903"/>
    </source>
</evidence>